<keyword evidence="1" id="KW-0812">Transmembrane</keyword>
<dbReference type="SUPFAM" id="SSF55874">
    <property type="entry name" value="ATPase domain of HSP90 chaperone/DNA topoisomerase II/histidine kinase"/>
    <property type="match status" value="1"/>
</dbReference>
<keyword evidence="4" id="KW-0808">Transferase</keyword>
<keyword evidence="1" id="KW-1133">Transmembrane helix</keyword>
<evidence type="ECO:0000313" key="12">
    <source>
        <dbReference type="Proteomes" id="UP000595466"/>
    </source>
</evidence>
<feature type="domain" description="Sensor histidine kinase NatK-like C-terminal" evidence="2">
    <location>
        <begin position="312"/>
        <end position="413"/>
    </location>
</feature>
<dbReference type="InterPro" id="IPR032834">
    <property type="entry name" value="NatK-like_C"/>
</dbReference>
<dbReference type="GO" id="GO:0016301">
    <property type="term" value="F:kinase activity"/>
    <property type="evidence" value="ECO:0007669"/>
    <property type="project" value="UniProtKB-KW"/>
</dbReference>
<keyword evidence="4" id="KW-0418">Kinase</keyword>
<feature type="transmembrane region" description="Helical" evidence="1">
    <location>
        <begin position="104"/>
        <end position="124"/>
    </location>
</feature>
<evidence type="ECO:0000313" key="6">
    <source>
        <dbReference type="EMBL" id="ODO62768.1"/>
    </source>
</evidence>
<dbReference type="AlphaFoldDB" id="A0A0G9FAL3"/>
<feature type="transmembrane region" description="Helical" evidence="1">
    <location>
        <begin position="166"/>
        <end position="183"/>
    </location>
</feature>
<dbReference type="EMBL" id="LUXM01000019">
    <property type="protein sequence ID" value="KZU96484.1"/>
    <property type="molecule type" value="Genomic_DNA"/>
</dbReference>
<evidence type="ECO:0000313" key="9">
    <source>
        <dbReference type="Proteomes" id="UP000076882"/>
    </source>
</evidence>
<dbReference type="SMR" id="A0A0G9FAL3"/>
<gene>
    <name evidence="7" type="ORF">JH395_02490</name>
    <name evidence="4" type="ORF">Lp19_1096</name>
    <name evidence="6" type="ORF">LPJSA22_02786</name>
    <name evidence="5" type="ORF">NAB2_1896</name>
    <name evidence="3" type="ORF">Nizo2260_1845</name>
</gene>
<dbReference type="Proteomes" id="UP000595466">
    <property type="component" value="Chromosome"/>
</dbReference>
<sequence length="416" mass="47701">MKIIFVQTLFLFLFVKVLLRDWRVLSIWDISYAVVSSLVSGWIFSVIGQYAALPLLGLVVLFTWWHTHSFSESLFVSLQVIIWSIVVDHISSLLTYMLKLDDGYLLIFMGLQLVGLITLNLILMNTHIQTTFNRPRLNRVTALLLLAIYLYIIVSEGLDSELRMVVSNLVVLLVVMGLAIAIYDEYRVTIRAKYQVQQQRLQIKNDTRYMHEIETHYNELRRFRHDYQNIMLSINEYLKTDDLAGLQQYYQQNIAPVTKRVSDEQYNLEDLSRVQVKSVKSILFSKLSYAQSQGVKVQFDLKQVLNGVTTNELDLAIALGIILDNAIEATAGHYHGELMSAIFVTAHSTVFLVQNNVFDSLPPLWQLKEAGYSTKGQERGLGLSQLSAIVNRNENMILETRLLASAFVQRLTVKRE</sequence>
<reference evidence="6 11" key="2">
    <citation type="submission" date="2016-08" db="EMBL/GenBank/DDBJ databases">
        <title>Genome sequencing of Lactobacillus plantarum JSA22, isolated from fermented soybean paste.</title>
        <authorList>
            <person name="Choi H.S."/>
        </authorList>
    </citation>
    <scope>NUCLEOTIDE SEQUENCE [LARGE SCALE GENOMIC DNA]</scope>
    <source>
        <strain evidence="6 11">JSA22</strain>
    </source>
</reference>
<dbReference type="Proteomes" id="UP000076989">
    <property type="component" value="Unassembled WGS sequence"/>
</dbReference>
<evidence type="ECO:0000259" key="2">
    <source>
        <dbReference type="Pfam" id="PF14501"/>
    </source>
</evidence>
<evidence type="ECO:0000313" key="10">
    <source>
        <dbReference type="Proteomes" id="UP000076989"/>
    </source>
</evidence>
<dbReference type="RefSeq" id="WP_003642334.1">
    <property type="nucleotide sequence ID" value="NZ_AP028145.1"/>
</dbReference>
<name>A0A0G9FAL3_LACPN</name>
<evidence type="ECO:0000313" key="5">
    <source>
        <dbReference type="EMBL" id="KZV02742.1"/>
    </source>
</evidence>
<dbReference type="EMBL" id="LUXO01000030">
    <property type="protein sequence ID" value="KZV02742.1"/>
    <property type="molecule type" value="Genomic_DNA"/>
</dbReference>
<dbReference type="PANTHER" id="PTHR40448">
    <property type="entry name" value="TWO-COMPONENT SENSOR HISTIDINE KINASE"/>
    <property type="match status" value="1"/>
</dbReference>
<evidence type="ECO:0000313" key="11">
    <source>
        <dbReference type="Proteomes" id="UP000094892"/>
    </source>
</evidence>
<dbReference type="PANTHER" id="PTHR40448:SF1">
    <property type="entry name" value="TWO-COMPONENT SENSOR HISTIDINE KINASE"/>
    <property type="match status" value="1"/>
</dbReference>
<dbReference type="OMA" id="IMDLCRI"/>
<dbReference type="EMBL" id="MCOL01000001">
    <property type="protein sequence ID" value="ODO62768.1"/>
    <property type="molecule type" value="Genomic_DNA"/>
</dbReference>
<feature type="transmembrane region" description="Helical" evidence="1">
    <location>
        <begin position="74"/>
        <end position="98"/>
    </location>
</feature>
<dbReference type="KEGG" id="lpb:SH83_12905"/>
<dbReference type="Proteomes" id="UP000076872">
    <property type="component" value="Unassembled WGS sequence"/>
</dbReference>
<dbReference type="PATRIC" id="fig|1590.142.peg.2765"/>
<dbReference type="Gene3D" id="3.30.565.10">
    <property type="entry name" value="Histidine kinase-like ATPase, C-terminal domain"/>
    <property type="match status" value="1"/>
</dbReference>
<proteinExistence type="predicted"/>
<protein>
    <submittedName>
        <fullName evidence="7">GHKL domain-containing protein</fullName>
    </submittedName>
    <submittedName>
        <fullName evidence="4">Histidine kinase of the competence regulonComD</fullName>
    </submittedName>
</protein>
<evidence type="ECO:0000313" key="3">
    <source>
        <dbReference type="EMBL" id="KZU03605.1"/>
    </source>
</evidence>
<keyword evidence="1" id="KW-0472">Membrane</keyword>
<accession>A0A0G9FAL3</accession>
<evidence type="ECO:0000256" key="1">
    <source>
        <dbReference type="SAM" id="Phobius"/>
    </source>
</evidence>
<dbReference type="Proteomes" id="UP000094892">
    <property type="component" value="Unassembled WGS sequence"/>
</dbReference>
<evidence type="ECO:0000313" key="4">
    <source>
        <dbReference type="EMBL" id="KZU96484.1"/>
    </source>
</evidence>
<dbReference type="EMBL" id="CP066817">
    <property type="protein sequence ID" value="QQM61443.1"/>
    <property type="molecule type" value="Genomic_DNA"/>
</dbReference>
<feature type="transmembrane region" description="Helical" evidence="1">
    <location>
        <begin position="43"/>
        <end position="62"/>
    </location>
</feature>
<dbReference type="EMBL" id="LUWI01000022">
    <property type="protein sequence ID" value="KZU03605.1"/>
    <property type="molecule type" value="Genomic_DNA"/>
</dbReference>
<dbReference type="GO" id="GO:0042802">
    <property type="term" value="F:identical protein binding"/>
    <property type="evidence" value="ECO:0007669"/>
    <property type="project" value="TreeGrafter"/>
</dbReference>
<evidence type="ECO:0000313" key="7">
    <source>
        <dbReference type="EMBL" id="QQM61443.1"/>
    </source>
</evidence>
<evidence type="ECO:0000313" key="8">
    <source>
        <dbReference type="Proteomes" id="UP000076872"/>
    </source>
</evidence>
<organism evidence="4 9">
    <name type="scientific">Lactiplantibacillus plantarum</name>
    <name type="common">Lactobacillus plantarum</name>
    <dbReference type="NCBI Taxonomy" id="1590"/>
    <lineage>
        <taxon>Bacteria</taxon>
        <taxon>Bacillati</taxon>
        <taxon>Bacillota</taxon>
        <taxon>Bacilli</taxon>
        <taxon>Lactobacillales</taxon>
        <taxon>Lactobacillaceae</taxon>
        <taxon>Lactiplantibacillus</taxon>
    </lineage>
</organism>
<dbReference type="Pfam" id="PF14501">
    <property type="entry name" value="HATPase_c_5"/>
    <property type="match status" value="1"/>
</dbReference>
<reference evidence="7 12" key="3">
    <citation type="submission" date="2020-12" db="EMBL/GenBank/DDBJ databases">
        <title>Whole genome sequencing of Lactobacillus plantarum PC518.</title>
        <authorList>
            <person name="Guo Q."/>
        </authorList>
    </citation>
    <scope>NUCLEOTIDE SEQUENCE [LARGE SCALE GENOMIC DNA]</scope>
    <source>
        <strain evidence="7 12">PC518</strain>
    </source>
</reference>
<feature type="transmembrane region" description="Helical" evidence="1">
    <location>
        <begin position="136"/>
        <end position="154"/>
    </location>
</feature>
<dbReference type="Proteomes" id="UP000076882">
    <property type="component" value="Unassembled WGS sequence"/>
</dbReference>
<reference evidence="8 9" key="1">
    <citation type="submission" date="2016-03" db="EMBL/GenBank/DDBJ databases">
        <title>Comparative genomics of 54 Lactobacillus plantarum strains reveals genomic uncoupling from niche constraints.</title>
        <authorList>
            <person name="Martino M.E."/>
        </authorList>
    </citation>
    <scope>NUCLEOTIDE SEQUENCE [LARGE SCALE GENOMIC DNA]</scope>
    <source>
        <strain evidence="4 9">19.1</strain>
        <strain evidence="5 8">NAB2</strain>
        <strain evidence="3 10">Nizo2260</strain>
    </source>
</reference>
<dbReference type="InterPro" id="IPR036890">
    <property type="entry name" value="HATPase_C_sf"/>
</dbReference>